<dbReference type="PANTHER" id="PTHR42715:SF10">
    <property type="entry name" value="BETA-GLUCOSIDASE"/>
    <property type="match status" value="1"/>
</dbReference>
<dbReference type="InterPro" id="IPR002772">
    <property type="entry name" value="Glyco_hydro_3_C"/>
</dbReference>
<dbReference type="Gene3D" id="3.40.50.1700">
    <property type="entry name" value="Glycoside hydrolase family 3 C-terminal domain"/>
    <property type="match status" value="1"/>
</dbReference>
<dbReference type="Pfam" id="PF01915">
    <property type="entry name" value="Glyco_hydro_3_C"/>
    <property type="match status" value="1"/>
</dbReference>
<dbReference type="PANTHER" id="PTHR42715">
    <property type="entry name" value="BETA-GLUCOSIDASE"/>
    <property type="match status" value="1"/>
</dbReference>
<dbReference type="AlphaFoldDB" id="A0A397AAQ9"/>
<dbReference type="SUPFAM" id="SSF52279">
    <property type="entry name" value="Beta-D-glucan exohydrolase, C-terminal domain"/>
    <property type="match status" value="1"/>
</dbReference>
<organism evidence="7 8">
    <name type="scientific">Aphanomyces astaci</name>
    <name type="common">Crayfish plague agent</name>
    <dbReference type="NCBI Taxonomy" id="112090"/>
    <lineage>
        <taxon>Eukaryota</taxon>
        <taxon>Sar</taxon>
        <taxon>Stramenopiles</taxon>
        <taxon>Oomycota</taxon>
        <taxon>Saprolegniomycetes</taxon>
        <taxon>Saprolegniales</taxon>
        <taxon>Verrucalvaceae</taxon>
        <taxon>Aphanomyces</taxon>
    </lineage>
</organism>
<proteinExistence type="inferred from homology"/>
<dbReference type="Gene3D" id="2.60.40.10">
    <property type="entry name" value="Immunoglobulins"/>
    <property type="match status" value="1"/>
</dbReference>
<evidence type="ECO:0000256" key="1">
    <source>
        <dbReference type="ARBA" id="ARBA00000448"/>
    </source>
</evidence>
<protein>
    <recommendedName>
        <fullName evidence="3">beta-glucosidase</fullName>
        <ecNumber evidence="3">3.2.1.21</ecNumber>
    </recommendedName>
</protein>
<evidence type="ECO:0000313" key="8">
    <source>
        <dbReference type="Proteomes" id="UP000265427"/>
    </source>
</evidence>
<dbReference type="VEuPathDB" id="FungiDB:H257_03895"/>
<evidence type="ECO:0000256" key="2">
    <source>
        <dbReference type="ARBA" id="ARBA00005336"/>
    </source>
</evidence>
<sequence length="286" mass="31055">DVLDDAVKKASRSDYTVVVLGEGPYAEKAGDIDDLDLPRGQQEYVRALAATGTKVVLVLVQGRPRLLRGLPDVVHAVLNAMLPCELGGAAIADILLGSVNPSGRLPFTYPKTMADSAVPYYHRQNLGCLVNKTFGECEHEWPFGAGLSYTTFEYSNVSLRVAEGHTVDINVTVRNAGSVAGQEVVLLFVRQDTRQGNVPETKRLIKFEKIQLGAGNAKVVQFRVGATDVGIYTNTIGRGLHRVVTDGNYTLMFKADTKCNSSMPQQPLCATFQAKTVSTSNWEYSS</sequence>
<evidence type="ECO:0000256" key="5">
    <source>
        <dbReference type="ARBA" id="ARBA00023295"/>
    </source>
</evidence>
<accession>A0A397AAQ9</accession>
<keyword evidence="5" id="KW-0326">Glycosidase</keyword>
<evidence type="ECO:0000259" key="6">
    <source>
        <dbReference type="SMART" id="SM01217"/>
    </source>
</evidence>
<dbReference type="InterPro" id="IPR013783">
    <property type="entry name" value="Ig-like_fold"/>
</dbReference>
<gene>
    <name evidence="7" type="ORF">DYB36_009214</name>
</gene>
<dbReference type="Proteomes" id="UP000265427">
    <property type="component" value="Unassembled WGS sequence"/>
</dbReference>
<feature type="non-terminal residue" evidence="7">
    <location>
        <position position="1"/>
    </location>
</feature>
<comment type="catalytic activity">
    <reaction evidence="1">
        <text>Hydrolysis of terminal, non-reducing beta-D-glucosyl residues with release of beta-D-glucose.</text>
        <dbReference type="EC" id="3.2.1.21"/>
    </reaction>
</comment>
<reference evidence="7 8" key="1">
    <citation type="submission" date="2018-08" db="EMBL/GenBank/DDBJ databases">
        <title>Aphanomyces genome sequencing and annotation.</title>
        <authorList>
            <person name="Minardi D."/>
            <person name="Oidtmann B."/>
            <person name="Van Der Giezen M."/>
            <person name="Studholme D.J."/>
        </authorList>
    </citation>
    <scope>NUCLEOTIDE SEQUENCE [LARGE SCALE GENOMIC DNA]</scope>
    <source>
        <strain evidence="7 8">Kv</strain>
    </source>
</reference>
<dbReference type="InterPro" id="IPR036881">
    <property type="entry name" value="Glyco_hydro_3_C_sf"/>
</dbReference>
<dbReference type="EC" id="3.2.1.21" evidence="3"/>
<dbReference type="InterPro" id="IPR026891">
    <property type="entry name" value="Fn3-like"/>
</dbReference>
<name>A0A397AAQ9_APHAT</name>
<evidence type="ECO:0000256" key="3">
    <source>
        <dbReference type="ARBA" id="ARBA00012744"/>
    </source>
</evidence>
<dbReference type="EMBL" id="QUSZ01006914">
    <property type="protein sequence ID" value="RHY04156.1"/>
    <property type="molecule type" value="Genomic_DNA"/>
</dbReference>
<comment type="caution">
    <text evidence="7">The sequence shown here is derived from an EMBL/GenBank/DDBJ whole genome shotgun (WGS) entry which is preliminary data.</text>
</comment>
<evidence type="ECO:0000313" key="7">
    <source>
        <dbReference type="EMBL" id="RHY04156.1"/>
    </source>
</evidence>
<keyword evidence="4" id="KW-0378">Hydrolase</keyword>
<dbReference type="Pfam" id="PF14310">
    <property type="entry name" value="Fn3-like"/>
    <property type="match status" value="1"/>
</dbReference>
<dbReference type="GO" id="GO:0008422">
    <property type="term" value="F:beta-glucosidase activity"/>
    <property type="evidence" value="ECO:0007669"/>
    <property type="project" value="UniProtKB-EC"/>
</dbReference>
<comment type="similarity">
    <text evidence="2">Belongs to the glycosyl hydrolase 3 family.</text>
</comment>
<dbReference type="GO" id="GO:0005975">
    <property type="term" value="P:carbohydrate metabolic process"/>
    <property type="evidence" value="ECO:0007669"/>
    <property type="project" value="InterPro"/>
</dbReference>
<dbReference type="SMART" id="SM01217">
    <property type="entry name" value="Fn3_like"/>
    <property type="match status" value="1"/>
</dbReference>
<dbReference type="InterPro" id="IPR050288">
    <property type="entry name" value="Cellulose_deg_GH3"/>
</dbReference>
<feature type="domain" description="Fibronectin type III-like" evidence="6">
    <location>
        <begin position="183"/>
        <end position="257"/>
    </location>
</feature>
<evidence type="ECO:0000256" key="4">
    <source>
        <dbReference type="ARBA" id="ARBA00022801"/>
    </source>
</evidence>